<evidence type="ECO:0000313" key="1">
    <source>
        <dbReference type="EMBL" id="VVE14678.1"/>
    </source>
</evidence>
<protein>
    <submittedName>
        <fullName evidence="1">Uncharacterized protein</fullName>
    </submittedName>
</protein>
<name>A0A5E4VQQ5_9BURK</name>
<keyword evidence="2" id="KW-1185">Reference proteome</keyword>
<dbReference type="Proteomes" id="UP000343317">
    <property type="component" value="Unassembled WGS sequence"/>
</dbReference>
<proteinExistence type="predicted"/>
<evidence type="ECO:0000313" key="2">
    <source>
        <dbReference type="Proteomes" id="UP000343317"/>
    </source>
</evidence>
<accession>A0A5E4VQQ5</accession>
<gene>
    <name evidence="1" type="ORF">PHO31112_02810</name>
</gene>
<organism evidence="1 2">
    <name type="scientific">Pandoraea horticolens</name>
    <dbReference type="NCBI Taxonomy" id="2508298"/>
    <lineage>
        <taxon>Bacteria</taxon>
        <taxon>Pseudomonadati</taxon>
        <taxon>Pseudomonadota</taxon>
        <taxon>Betaproteobacteria</taxon>
        <taxon>Burkholderiales</taxon>
        <taxon>Burkholderiaceae</taxon>
        <taxon>Pandoraea</taxon>
    </lineage>
</organism>
<dbReference type="EMBL" id="CABPSM010000007">
    <property type="protein sequence ID" value="VVE14678.1"/>
    <property type="molecule type" value="Genomic_DNA"/>
</dbReference>
<dbReference type="AlphaFoldDB" id="A0A5E4VQQ5"/>
<sequence>MPQNTKLVYFDTNGVLEVRNRNTQRSLFALPDQSYGKPYLFENLDVWQPGNPRSDCIPKVLWRGNSRYDVYYVNKKNKGTALRYTAISTSKNIPILKTDDPLNFSADGSITPFYPDNGYIYLLYQKSGLLYYACYKDTDNSQVFVDFPLSYSNAQLQVSGSVSIVRIDSLQAYMAWTTEEVLGPQLAYAALTFPSSNEGDPHITVTSQVIIPRKSVYNNALTHYSPTIIYKETNYGGKYIRIFHSIKSSNVNTIGVILACYSITFTPGNGSAIPDGDYPVLTAASDGSGKAVFKQMATAPHAYSPLVEQSNDYTDVYVVDPLSRRVEVLFIDTDDLRNPISGTTPPKVGKFFWINQASALTTGGTDTTGNVNETNMAVSVDGGSEFS</sequence>
<dbReference type="RefSeq" id="WP_150621043.1">
    <property type="nucleotide sequence ID" value="NZ_CABPSM010000007.1"/>
</dbReference>
<reference evidence="1 2" key="1">
    <citation type="submission" date="2019-08" db="EMBL/GenBank/DDBJ databases">
        <authorList>
            <person name="Peeters C."/>
        </authorList>
    </citation>
    <scope>NUCLEOTIDE SEQUENCE [LARGE SCALE GENOMIC DNA]</scope>
    <source>
        <strain evidence="1 2">LMG 31112</strain>
    </source>
</reference>